<dbReference type="OrthoDB" id="9804511at2"/>
<dbReference type="RefSeq" id="WP_145196336.1">
    <property type="nucleotide sequence ID" value="NZ_CP036434.1"/>
</dbReference>
<dbReference type="InterPro" id="IPR039331">
    <property type="entry name" value="PAPs-like"/>
</dbReference>
<evidence type="ECO:0000313" key="5">
    <source>
        <dbReference type="Proteomes" id="UP000320390"/>
    </source>
</evidence>
<sequence>MIRGSLGVTALLSVPFVVASWSPDRARSASAAELLLELDGQGRLGGSMAGRLRRESRVEVAPLEAGGGTIFNVADDAFVAEDFLELPTSAFTVEGWVAVETPRRWGGILGAIEDNGAFEKGWLLGYDDSAFTFGISTASTDDGDGRLVYLRAASPYLVGRWHHVAATYDGSTSRLYVDGVLSAESTETQGPALMSDSARLTVGAYRDSDEFYPHDGRLADLRFYDRALDEPELQAAAAEGADRAGREPWTDALFEWTIPPYLTWPRTDGVSVLAETRLPGLARLYVRMDDERAWVEFEPATPTPSTIHEFVVRGLEPDTKYFYRMSATEAIGGRQETTVDSETRSFRTAPDRDDRAFTFTVVGDTQSQGDVAKRVSDLAFEHRPNFVVHCGDLVDTGSTHADWTDTFFPSMRPLIEHAPLVPVLGNHEQDARLYYDLMSLPEPERWYSLRYGHAEFFLLDGNRSLADQSEQLEWLKGALADSEATWRFAVLHQPPYTSDSDDYGDTTETGSTRGDLNVQNILGLLEAHGVDLCFSGHVHDYERTFPIKDGKVTSYADGGVIYVTAAGGGGHLEDFDATNTWFGHKKMRRHHFVHVAIHGDQLELQAMDEDGRLFDVLALTQRGR</sequence>
<dbReference type="Gene3D" id="2.60.40.380">
    <property type="entry name" value="Purple acid phosphatase-like, N-terminal"/>
    <property type="match status" value="1"/>
</dbReference>
<dbReference type="SUPFAM" id="SSF49899">
    <property type="entry name" value="Concanavalin A-like lectins/glucanases"/>
    <property type="match status" value="1"/>
</dbReference>
<dbReference type="SMART" id="SM00560">
    <property type="entry name" value="LamGL"/>
    <property type="match status" value="1"/>
</dbReference>
<keyword evidence="2" id="KW-1015">Disulfide bond</keyword>
<dbReference type="PROSITE" id="PS50853">
    <property type="entry name" value="FN3"/>
    <property type="match status" value="1"/>
</dbReference>
<name>A0A518EQB6_9BACT</name>
<dbReference type="PANTHER" id="PTHR22953:SF153">
    <property type="entry name" value="PURPLE ACID PHOSPHATASE"/>
    <property type="match status" value="1"/>
</dbReference>
<evidence type="ECO:0000313" key="4">
    <source>
        <dbReference type="EMBL" id="QDV06288.1"/>
    </source>
</evidence>
<keyword evidence="1" id="KW-0732">Signal</keyword>
<dbReference type="PANTHER" id="PTHR22953">
    <property type="entry name" value="ACID PHOSPHATASE RELATED"/>
    <property type="match status" value="1"/>
</dbReference>
<feature type="domain" description="Fibronectin type-III" evidence="3">
    <location>
        <begin position="238"/>
        <end position="351"/>
    </location>
</feature>
<organism evidence="4 5">
    <name type="scientific">Saltatorellus ferox</name>
    <dbReference type="NCBI Taxonomy" id="2528018"/>
    <lineage>
        <taxon>Bacteria</taxon>
        <taxon>Pseudomonadati</taxon>
        <taxon>Planctomycetota</taxon>
        <taxon>Planctomycetia</taxon>
        <taxon>Planctomycetia incertae sedis</taxon>
        <taxon>Saltatorellus</taxon>
    </lineage>
</organism>
<proteinExistence type="predicted"/>
<dbReference type="GO" id="GO:0003993">
    <property type="term" value="F:acid phosphatase activity"/>
    <property type="evidence" value="ECO:0007669"/>
    <property type="project" value="InterPro"/>
</dbReference>
<evidence type="ECO:0000256" key="1">
    <source>
        <dbReference type="ARBA" id="ARBA00022729"/>
    </source>
</evidence>
<dbReference type="AlphaFoldDB" id="A0A518EQB6"/>
<dbReference type="InterPro" id="IPR004843">
    <property type="entry name" value="Calcineurin-like_PHP"/>
</dbReference>
<dbReference type="Gene3D" id="3.60.21.10">
    <property type="match status" value="1"/>
</dbReference>
<dbReference type="Gene3D" id="2.60.120.200">
    <property type="match status" value="1"/>
</dbReference>
<evidence type="ECO:0000256" key="2">
    <source>
        <dbReference type="ARBA" id="ARBA00023157"/>
    </source>
</evidence>
<accession>A0A518EQB6</accession>
<dbReference type="SUPFAM" id="SSF56300">
    <property type="entry name" value="Metallo-dependent phosphatases"/>
    <property type="match status" value="1"/>
</dbReference>
<evidence type="ECO:0000259" key="3">
    <source>
        <dbReference type="PROSITE" id="PS50853"/>
    </source>
</evidence>
<dbReference type="InterPro" id="IPR029052">
    <property type="entry name" value="Metallo-depent_PP-like"/>
</dbReference>
<dbReference type="CDD" id="cd00063">
    <property type="entry name" value="FN3"/>
    <property type="match status" value="1"/>
</dbReference>
<dbReference type="Pfam" id="PF00149">
    <property type="entry name" value="Metallophos"/>
    <property type="match status" value="1"/>
</dbReference>
<dbReference type="InterPro" id="IPR003961">
    <property type="entry name" value="FN3_dom"/>
</dbReference>
<keyword evidence="5" id="KW-1185">Reference proteome</keyword>
<dbReference type="Proteomes" id="UP000320390">
    <property type="component" value="Chromosome"/>
</dbReference>
<dbReference type="InterPro" id="IPR006558">
    <property type="entry name" value="LamG-like"/>
</dbReference>
<protein>
    <submittedName>
        <fullName evidence="4">Calcineurin-like phosphoesterase</fullName>
    </submittedName>
</protein>
<dbReference type="InterPro" id="IPR013320">
    <property type="entry name" value="ConA-like_dom_sf"/>
</dbReference>
<dbReference type="EMBL" id="CP036434">
    <property type="protein sequence ID" value="QDV06288.1"/>
    <property type="molecule type" value="Genomic_DNA"/>
</dbReference>
<reference evidence="4 5" key="1">
    <citation type="submission" date="2019-02" db="EMBL/GenBank/DDBJ databases">
        <title>Deep-cultivation of Planctomycetes and their phenomic and genomic characterization uncovers novel biology.</title>
        <authorList>
            <person name="Wiegand S."/>
            <person name="Jogler M."/>
            <person name="Boedeker C."/>
            <person name="Pinto D."/>
            <person name="Vollmers J."/>
            <person name="Rivas-Marin E."/>
            <person name="Kohn T."/>
            <person name="Peeters S.H."/>
            <person name="Heuer A."/>
            <person name="Rast P."/>
            <person name="Oberbeckmann S."/>
            <person name="Bunk B."/>
            <person name="Jeske O."/>
            <person name="Meyerdierks A."/>
            <person name="Storesund J.E."/>
            <person name="Kallscheuer N."/>
            <person name="Luecker S."/>
            <person name="Lage O.M."/>
            <person name="Pohl T."/>
            <person name="Merkel B.J."/>
            <person name="Hornburger P."/>
            <person name="Mueller R.-W."/>
            <person name="Bruemmer F."/>
            <person name="Labrenz M."/>
            <person name="Spormann A.M."/>
            <person name="Op den Camp H."/>
            <person name="Overmann J."/>
            <person name="Amann R."/>
            <person name="Jetten M.S.M."/>
            <person name="Mascher T."/>
            <person name="Medema M.H."/>
            <person name="Devos D.P."/>
            <person name="Kaster A.-K."/>
            <person name="Ovreas L."/>
            <person name="Rohde M."/>
            <person name="Galperin M.Y."/>
            <person name="Jogler C."/>
        </authorList>
    </citation>
    <scope>NUCLEOTIDE SEQUENCE [LARGE SCALE GENOMIC DNA]</scope>
    <source>
        <strain evidence="4 5">Poly30</strain>
    </source>
</reference>
<dbReference type="Pfam" id="PF13385">
    <property type="entry name" value="Laminin_G_3"/>
    <property type="match status" value="1"/>
</dbReference>
<gene>
    <name evidence="4" type="ORF">Poly30_17970</name>
</gene>